<dbReference type="InterPro" id="IPR013325">
    <property type="entry name" value="RNA_pol_sigma_r2"/>
</dbReference>
<comment type="similarity">
    <text evidence="7">Belongs to the sigma-70 factor family. RpoH subfamily.</text>
</comment>
<evidence type="ECO:0000259" key="11">
    <source>
        <dbReference type="PROSITE" id="PS00715"/>
    </source>
</evidence>
<dbReference type="Proteomes" id="UP000255193">
    <property type="component" value="Unassembled WGS sequence"/>
</dbReference>
<dbReference type="FunFam" id="1.20.120.1810:FF:000001">
    <property type="entry name" value="RNA polymerase sigma factor RpoH"/>
    <property type="match status" value="1"/>
</dbReference>
<dbReference type="NCBIfam" id="TIGR02937">
    <property type="entry name" value="sigma70-ECF"/>
    <property type="match status" value="1"/>
</dbReference>
<dbReference type="GO" id="GO:0005737">
    <property type="term" value="C:cytoplasm"/>
    <property type="evidence" value="ECO:0007669"/>
    <property type="project" value="UniProtKB-SubCell"/>
</dbReference>
<evidence type="ECO:0000256" key="9">
    <source>
        <dbReference type="SAM" id="Coils"/>
    </source>
</evidence>
<feature type="compositionally biased region" description="Acidic residues" evidence="10">
    <location>
        <begin position="38"/>
        <end position="61"/>
    </location>
</feature>
<dbReference type="SUPFAM" id="SSF88659">
    <property type="entry name" value="Sigma3 and sigma4 domains of RNA polymerase sigma factors"/>
    <property type="match status" value="1"/>
</dbReference>
<dbReference type="CDD" id="cd06171">
    <property type="entry name" value="Sigma70_r4"/>
    <property type="match status" value="1"/>
</dbReference>
<evidence type="ECO:0000256" key="5">
    <source>
        <dbReference type="ARBA" id="ARBA00023125"/>
    </source>
</evidence>
<dbReference type="Pfam" id="PF04542">
    <property type="entry name" value="Sigma70_r2"/>
    <property type="match status" value="1"/>
</dbReference>
<evidence type="ECO:0000256" key="1">
    <source>
        <dbReference type="ARBA" id="ARBA00022490"/>
    </source>
</evidence>
<feature type="region of interest" description="Disordered" evidence="10">
    <location>
        <begin position="1"/>
        <end position="68"/>
    </location>
</feature>
<proteinExistence type="inferred from homology"/>
<dbReference type="PROSITE" id="PS00715">
    <property type="entry name" value="SIGMA70_1"/>
    <property type="match status" value="1"/>
</dbReference>
<organism evidence="13 14">
    <name type="scientific">Faucicola atlantae</name>
    <dbReference type="NCBI Taxonomy" id="34059"/>
    <lineage>
        <taxon>Bacteria</taxon>
        <taxon>Pseudomonadati</taxon>
        <taxon>Pseudomonadota</taxon>
        <taxon>Gammaproteobacteria</taxon>
        <taxon>Moraxellales</taxon>
        <taxon>Moraxellaceae</taxon>
        <taxon>Faucicola</taxon>
    </lineage>
</organism>
<dbReference type="RefSeq" id="WP_172459196.1">
    <property type="nucleotide sequence ID" value="NZ_CP171132.1"/>
</dbReference>
<dbReference type="Pfam" id="PF00140">
    <property type="entry name" value="Sigma70_r1_2"/>
    <property type="match status" value="1"/>
</dbReference>
<dbReference type="InterPro" id="IPR014284">
    <property type="entry name" value="RNA_pol_sigma-70_dom"/>
</dbReference>
<evidence type="ECO:0000256" key="7">
    <source>
        <dbReference type="HAMAP-Rule" id="MF_00961"/>
    </source>
</evidence>
<dbReference type="Gene3D" id="1.20.120.1810">
    <property type="match status" value="1"/>
</dbReference>
<dbReference type="HAMAP" id="MF_00961">
    <property type="entry name" value="Sigma70_RpoH"/>
    <property type="match status" value="1"/>
</dbReference>
<dbReference type="GO" id="GO:0003677">
    <property type="term" value="F:DNA binding"/>
    <property type="evidence" value="ECO:0007669"/>
    <property type="project" value="UniProtKB-UniRule"/>
</dbReference>
<feature type="domain" description="RNA polymerase sigma-70" evidence="11">
    <location>
        <begin position="213"/>
        <end position="226"/>
    </location>
</feature>
<dbReference type="PRINTS" id="PR00046">
    <property type="entry name" value="SIGMA70FCT"/>
</dbReference>
<evidence type="ECO:0000313" key="13">
    <source>
        <dbReference type="EMBL" id="STY95934.1"/>
    </source>
</evidence>
<feature type="coiled-coil region" evidence="9">
    <location>
        <begin position="275"/>
        <end position="307"/>
    </location>
</feature>
<evidence type="ECO:0000256" key="10">
    <source>
        <dbReference type="SAM" id="MobiDB-lite"/>
    </source>
</evidence>
<dbReference type="GO" id="GO:0006352">
    <property type="term" value="P:DNA-templated transcription initiation"/>
    <property type="evidence" value="ECO:0007669"/>
    <property type="project" value="UniProtKB-UniRule"/>
</dbReference>
<comment type="caution">
    <text evidence="7">Lacks conserved residue(s) required for the propagation of feature annotation.</text>
</comment>
<dbReference type="GO" id="GO:0016987">
    <property type="term" value="F:sigma factor activity"/>
    <property type="evidence" value="ECO:0007669"/>
    <property type="project" value="UniProtKB-UniRule"/>
</dbReference>
<evidence type="ECO:0000256" key="8">
    <source>
        <dbReference type="NCBIfam" id="TIGR02392"/>
    </source>
</evidence>
<keyword evidence="9" id="KW-0175">Coiled coil</keyword>
<dbReference type="AlphaFoldDB" id="A0A378Q6B4"/>
<sequence>MARKTSAKTTAQATLTDDDHIAPKPSKRRASAKQVDTIPDDAPLDDLEDDSDDADHLDDFDAYSAQDDDAKTFASADFADDLNDGEYDELLDEFDEAYEDEFGQAPKHKRRSTASSKESRRVTTAENLPTLSAAQAIVPAMPTALTAPGVNLGAYINAVHQIPILTPEQEQELAHRYTDEGDLEAARLLVMSHLRFVIHIARSYSGYGLPQGDLIQEGNVGLMKAVKRFDPNKGVRLVSFAVHWIKAEIHEFVIRNWRIVKVATTKAHRKLFFNLRSLKKTNNQLTLEEAEAIAKDLNVTVKQVLEMESRLTSYDASFEAQSDDEDEGRYAPQYYLEDEANPADLVEDADWEQSNNTALQEAMLTLDDRSRDIVQQRWLNEQKSTLHELAAEYNISAERVRQIEKNAMDKIREAMLANTHLQLDLEP</sequence>
<dbReference type="InterPro" id="IPR000943">
    <property type="entry name" value="RNA_pol_sigma70"/>
</dbReference>
<dbReference type="InterPro" id="IPR013324">
    <property type="entry name" value="RNA_pol_sigma_r3/r4-like"/>
</dbReference>
<dbReference type="Pfam" id="PF04545">
    <property type="entry name" value="Sigma70_r4"/>
    <property type="match status" value="1"/>
</dbReference>
<evidence type="ECO:0000259" key="12">
    <source>
        <dbReference type="PROSITE" id="PS00716"/>
    </source>
</evidence>
<feature type="domain" description="RNA polymerase sigma-70" evidence="12">
    <location>
        <begin position="385"/>
        <end position="411"/>
    </location>
</feature>
<comment type="subunit">
    <text evidence="7">Interacts with the RNA polymerase core enzyme.</text>
</comment>
<evidence type="ECO:0000256" key="4">
    <source>
        <dbReference type="ARBA" id="ARBA00023082"/>
    </source>
</evidence>
<keyword evidence="6 7" id="KW-0804">Transcription</keyword>
<dbReference type="NCBIfam" id="NF005143">
    <property type="entry name" value="PRK06596.1"/>
    <property type="match status" value="1"/>
</dbReference>
<protein>
    <recommendedName>
        <fullName evidence="7 8">RNA polymerase sigma factor RpoH</fullName>
    </recommendedName>
    <alternativeName>
        <fullName evidence="7">RNA polymerase sigma-32 factor</fullName>
    </alternativeName>
</protein>
<feature type="short sequence motif" description="Interaction with polymerase core subunit RpoC" evidence="7">
    <location>
        <begin position="213"/>
        <end position="216"/>
    </location>
</feature>
<dbReference type="Gene3D" id="1.20.140.160">
    <property type="match status" value="1"/>
</dbReference>
<dbReference type="EMBL" id="UGQA01000001">
    <property type="protein sequence ID" value="STY95934.1"/>
    <property type="molecule type" value="Genomic_DNA"/>
</dbReference>
<feature type="DNA-binding region" description="H-T-H motif" evidence="7">
    <location>
        <begin position="386"/>
        <end position="405"/>
    </location>
</feature>
<comment type="function">
    <text evidence="7">Sigma factors are initiation factors that promote the attachment of RNA polymerase to specific initiation sites and are then released. This sigma factor is involved in regulation of expression of heat shock genes.</text>
</comment>
<dbReference type="SUPFAM" id="SSF88946">
    <property type="entry name" value="Sigma2 domain of RNA polymerase sigma factors"/>
    <property type="match status" value="1"/>
</dbReference>
<keyword evidence="1 7" id="KW-0963">Cytoplasm</keyword>
<feature type="region of interest" description="Sigma-70 factor domain-2" evidence="7">
    <location>
        <begin position="189"/>
        <end position="258"/>
    </location>
</feature>
<dbReference type="PROSITE" id="PS00716">
    <property type="entry name" value="SIGMA70_2"/>
    <property type="match status" value="1"/>
</dbReference>
<keyword evidence="2 7" id="KW-0805">Transcription regulation</keyword>
<evidence type="ECO:0000256" key="2">
    <source>
        <dbReference type="ARBA" id="ARBA00023015"/>
    </source>
</evidence>
<reference evidence="13 14" key="1">
    <citation type="submission" date="2018-06" db="EMBL/GenBank/DDBJ databases">
        <authorList>
            <consortium name="Pathogen Informatics"/>
            <person name="Doyle S."/>
        </authorList>
    </citation>
    <scope>NUCLEOTIDE SEQUENCE [LARGE SCALE GENOMIC DNA]</scope>
    <source>
        <strain evidence="13 14">NCTC11091</strain>
    </source>
</reference>
<dbReference type="GO" id="GO:0009408">
    <property type="term" value="P:response to heat"/>
    <property type="evidence" value="ECO:0007669"/>
    <property type="project" value="UniProtKB-UniRule"/>
</dbReference>
<dbReference type="PANTHER" id="PTHR30376">
    <property type="entry name" value="SIGMA FACTOR RPOH HEAT SHOCK RELATED"/>
    <property type="match status" value="1"/>
</dbReference>
<keyword evidence="5 7" id="KW-0238">DNA-binding</keyword>
<dbReference type="InterPro" id="IPR009042">
    <property type="entry name" value="RNA_pol_sigma70_r1_2"/>
</dbReference>
<dbReference type="NCBIfam" id="TIGR02392">
    <property type="entry name" value="rpoH_proteo"/>
    <property type="match status" value="1"/>
</dbReference>
<dbReference type="InterPro" id="IPR007627">
    <property type="entry name" value="RNA_pol_sigma70_r2"/>
</dbReference>
<dbReference type="PANTHER" id="PTHR30376:SF3">
    <property type="entry name" value="RNA POLYMERASE SIGMA FACTOR RPOH"/>
    <property type="match status" value="1"/>
</dbReference>
<dbReference type="InterPro" id="IPR050813">
    <property type="entry name" value="Sigma-70_Factor"/>
</dbReference>
<comment type="subcellular location">
    <subcellularLocation>
        <location evidence="7">Cytoplasm</location>
    </subcellularLocation>
</comment>
<dbReference type="FunFam" id="1.10.10.10:FF:000285">
    <property type="entry name" value="RNA polymerase sigma factor RpoH"/>
    <property type="match status" value="1"/>
</dbReference>
<keyword evidence="4 7" id="KW-0731">Sigma factor</keyword>
<dbReference type="InterPro" id="IPR012759">
    <property type="entry name" value="RNA_pol_sigma_RpoH_proteobac"/>
</dbReference>
<keyword evidence="3 7" id="KW-0346">Stress response</keyword>
<dbReference type="InterPro" id="IPR007630">
    <property type="entry name" value="RNA_pol_sigma70_r4"/>
</dbReference>
<gene>
    <name evidence="7 13" type="primary">rpoH</name>
    <name evidence="13" type="ORF">NCTC11091_01743</name>
</gene>
<accession>A0A378Q6B4</accession>
<evidence type="ECO:0000256" key="3">
    <source>
        <dbReference type="ARBA" id="ARBA00023016"/>
    </source>
</evidence>
<feature type="region of interest" description="Disordered" evidence="10">
    <location>
        <begin position="100"/>
        <end position="126"/>
    </location>
</feature>
<evidence type="ECO:0000313" key="14">
    <source>
        <dbReference type="Proteomes" id="UP000255193"/>
    </source>
</evidence>
<name>A0A378Q6B4_9GAMM</name>
<evidence type="ECO:0000256" key="6">
    <source>
        <dbReference type="ARBA" id="ARBA00023163"/>
    </source>
</evidence>